<comment type="similarity">
    <text evidence="1">Belongs to the MlaA family.</text>
</comment>
<evidence type="ECO:0000256" key="1">
    <source>
        <dbReference type="ARBA" id="ARBA00010634"/>
    </source>
</evidence>
<name>A0A265DUF7_9GAMM</name>
<evidence type="ECO:0000313" key="6">
    <source>
        <dbReference type="Proteomes" id="UP000005756"/>
    </source>
</evidence>
<sequence>MWQWLNNEKPALSLRSKGVPLLMVTLLATGGCASTQMTENAAPEDPWEGFNRKVFTFNDVLDRYALKPVAKGYRTITPDPVETGVGNFFSNLGELRTVLNSVLQGKPKNAGLATSRFLINSTVGIGGLLDYATLMEITADKEDFGQTLAVWGWQDSRYLVLPFFGPSTLRDTTGMPADMASYPVTYVDDDAVRLSLTALNVIDIRAGLLDQEALIRGDRYRFIRDAYLQSRQFEVSDGVLGDDPFASETFEFDVSDFDDADFEDNSFEDSGFDNSDQDDSDFGGEEATN</sequence>
<dbReference type="Proteomes" id="UP000216538">
    <property type="component" value="Unassembled WGS sequence"/>
</dbReference>
<dbReference type="STRING" id="1072583.KUC_2235"/>
<gene>
    <name evidence="5" type="ORF">CE457_16580</name>
    <name evidence="4" type="ORF">KUC_2235</name>
</gene>
<organism evidence="4 6">
    <name type="scientific">Vreelandella boliviensis LC1</name>
    <dbReference type="NCBI Taxonomy" id="1072583"/>
    <lineage>
        <taxon>Bacteria</taxon>
        <taxon>Pseudomonadati</taxon>
        <taxon>Pseudomonadota</taxon>
        <taxon>Gammaproteobacteria</taxon>
        <taxon>Oceanospirillales</taxon>
        <taxon>Halomonadaceae</taxon>
        <taxon>Vreelandella</taxon>
    </lineage>
</organism>
<dbReference type="AlphaFoldDB" id="A0A265DUF7"/>
<keyword evidence="2" id="KW-0732">Signal</keyword>
<evidence type="ECO:0000313" key="7">
    <source>
        <dbReference type="Proteomes" id="UP000216538"/>
    </source>
</evidence>
<dbReference type="PRINTS" id="PR01805">
    <property type="entry name" value="VACJLIPOPROT"/>
</dbReference>
<dbReference type="Proteomes" id="UP000005756">
    <property type="component" value="Unassembled WGS sequence"/>
</dbReference>
<proteinExistence type="inferred from homology"/>
<dbReference type="GO" id="GO:0120010">
    <property type="term" value="P:intermembrane phospholipid transfer"/>
    <property type="evidence" value="ECO:0007669"/>
    <property type="project" value="TreeGrafter"/>
</dbReference>
<evidence type="ECO:0000256" key="2">
    <source>
        <dbReference type="ARBA" id="ARBA00022729"/>
    </source>
</evidence>
<dbReference type="Pfam" id="PF04333">
    <property type="entry name" value="MlaA"/>
    <property type="match status" value="1"/>
</dbReference>
<dbReference type="PANTHER" id="PTHR30035">
    <property type="entry name" value="LIPOPROTEIN VACJ-RELATED"/>
    <property type="match status" value="1"/>
</dbReference>
<reference evidence="5 7" key="2">
    <citation type="submission" date="2017-07" db="EMBL/GenBank/DDBJ databases">
        <title>Shotgun whole genome sequences of three halophilic bacterial isolates.</title>
        <authorList>
            <person name="Pozzo T."/>
            <person name="Higdon S.M."/>
            <person name="Quillaguaman J."/>
        </authorList>
    </citation>
    <scope>NUCLEOTIDE SEQUENCE [LARGE SCALE GENOMIC DNA]</scope>
    <source>
        <strain evidence="5 7">LC1</strain>
    </source>
</reference>
<dbReference type="InterPro" id="IPR007428">
    <property type="entry name" value="MlaA"/>
</dbReference>
<dbReference type="EMBL" id="NPEY01000015">
    <property type="protein sequence ID" value="OZT72961.1"/>
    <property type="molecule type" value="Genomic_DNA"/>
</dbReference>
<keyword evidence="7" id="KW-1185">Reference proteome</keyword>
<dbReference type="EMBL" id="JH393258">
    <property type="protein sequence ID" value="EHJ92290.1"/>
    <property type="molecule type" value="Genomic_DNA"/>
</dbReference>
<dbReference type="GO" id="GO:0016020">
    <property type="term" value="C:membrane"/>
    <property type="evidence" value="ECO:0007669"/>
    <property type="project" value="InterPro"/>
</dbReference>
<dbReference type="RefSeq" id="WP_007113203.1">
    <property type="nucleotide sequence ID" value="NZ_JH393258.1"/>
</dbReference>
<dbReference type="PANTHER" id="PTHR30035:SF3">
    <property type="entry name" value="INTERMEMBRANE PHOSPHOLIPID TRANSPORT SYSTEM LIPOPROTEIN MLAA"/>
    <property type="match status" value="1"/>
</dbReference>
<evidence type="ECO:0000313" key="5">
    <source>
        <dbReference type="EMBL" id="OZT72961.1"/>
    </source>
</evidence>
<protein>
    <submittedName>
        <fullName evidence="5">ABC transporter</fullName>
    </submittedName>
</protein>
<evidence type="ECO:0000256" key="3">
    <source>
        <dbReference type="SAM" id="MobiDB-lite"/>
    </source>
</evidence>
<dbReference type="OrthoDB" id="9785326at2"/>
<feature type="region of interest" description="Disordered" evidence="3">
    <location>
        <begin position="259"/>
        <end position="289"/>
    </location>
</feature>
<evidence type="ECO:0000313" key="4">
    <source>
        <dbReference type="EMBL" id="EHJ92290.1"/>
    </source>
</evidence>
<accession>A0A265DUF7</accession>
<reference evidence="4 6" key="1">
    <citation type="submission" date="2011-10" db="EMBL/GenBank/DDBJ databases">
        <authorList>
            <person name="Quillaguamn J."/>
            <person name="Guzmn D."/>
            <person name="Balderrama-Subieta A."/>
            <person name="Cardona-Ortuo C."/>
            <person name="Guevara-Martnez M."/>
            <person name="Callisaya-Quispe N."/>
        </authorList>
    </citation>
    <scope>NUCLEOTIDE SEQUENCE [LARGE SCALE GENOMIC DNA]</scope>
    <source>
        <strain evidence="4 6">LC1</strain>
    </source>
</reference>